<accession>A0ABP9WIX6</accession>
<dbReference type="Pfam" id="PF02734">
    <property type="entry name" value="Dak2"/>
    <property type="match status" value="1"/>
</dbReference>
<feature type="domain" description="DhaL" evidence="1">
    <location>
        <begin position="5"/>
        <end position="201"/>
    </location>
</feature>
<dbReference type="Gene3D" id="1.25.40.340">
    <property type="match status" value="1"/>
</dbReference>
<proteinExistence type="predicted"/>
<dbReference type="SMART" id="SM01121">
    <property type="entry name" value="Dak1_2"/>
    <property type="match status" value="1"/>
</dbReference>
<protein>
    <submittedName>
        <fullName evidence="2">Uncharacterized protein SA1069</fullName>
    </submittedName>
</protein>
<evidence type="ECO:0000313" key="3">
    <source>
        <dbReference type="Proteomes" id="UP001426770"/>
    </source>
</evidence>
<organism evidence="2 3">
    <name type="scientific">Demequina sediminis</name>
    <dbReference type="NCBI Taxonomy" id="1930058"/>
    <lineage>
        <taxon>Bacteria</taxon>
        <taxon>Bacillati</taxon>
        <taxon>Actinomycetota</taxon>
        <taxon>Actinomycetes</taxon>
        <taxon>Micrococcales</taxon>
        <taxon>Demequinaceae</taxon>
        <taxon>Demequina</taxon>
    </lineage>
</organism>
<gene>
    <name evidence="2" type="ORF">Lsed01_02249</name>
</gene>
<dbReference type="SUPFAM" id="SSF101473">
    <property type="entry name" value="DhaL-like"/>
    <property type="match status" value="1"/>
</dbReference>
<dbReference type="Pfam" id="PF13684">
    <property type="entry name" value="FakA-like_C"/>
    <property type="match status" value="1"/>
</dbReference>
<dbReference type="InterPro" id="IPR004007">
    <property type="entry name" value="DhaL_dom"/>
</dbReference>
<evidence type="ECO:0000313" key="2">
    <source>
        <dbReference type="EMBL" id="GAA5519792.1"/>
    </source>
</evidence>
<dbReference type="EMBL" id="BAABRR010000013">
    <property type="protein sequence ID" value="GAA5519792.1"/>
    <property type="molecule type" value="Genomic_DNA"/>
</dbReference>
<dbReference type="InterPro" id="IPR033470">
    <property type="entry name" value="FakA-like_C"/>
</dbReference>
<sequence length="504" mass="51191">MSEAHTLRRWLGSGLDAVHRSRGRLDAINVFPVADSDTGTNVYLTLQEGNRAIARLPADATHRDVAAAFARGVLVGARGNSGVIVSQYLSALLRVMDERGGIESVDAHAIAQSLAVAAEAAYGAVSTPVEGTILSVARAAAAAATDVSAARGGRAEVIVAAVDGAREALVRTTEQLPSARDAGVVDAGAAALVLQLERLAEAIAGPDALADHPEVAWELPGRRHRVVQPGHPGHGAEHGGAYEVMFVVEKEEAGRAAIARALGALGDSVTVTAGVGLLHAHVHTDHPARAVAVAAGATARQIVVRSIAMSIVHDRTATGVVALTTCAGLAEPLADAGAVVLVVPDPGALHRRDLSRAVRDASGAEAIVVAGDPALLAVARALEAKRGKPHLVVLDAAHEAHVVAAVAASALATPGEEVADLMAAAVAATAVGESTGDALDEDLDRLVDSRTEVVTLILARGVDDSVAQSVSASIEARAPGAEVAVYEGGHEWPPILIGVEATPR</sequence>
<dbReference type="PANTHER" id="PTHR33434:SF4">
    <property type="entry name" value="PHOSPHATASE PROTEIN"/>
    <property type="match status" value="1"/>
</dbReference>
<dbReference type="PROSITE" id="PS51480">
    <property type="entry name" value="DHAL"/>
    <property type="match status" value="1"/>
</dbReference>
<keyword evidence="3" id="KW-1185">Reference proteome</keyword>
<dbReference type="SMART" id="SM01120">
    <property type="entry name" value="Dak2"/>
    <property type="match status" value="1"/>
</dbReference>
<evidence type="ECO:0000259" key="1">
    <source>
        <dbReference type="PROSITE" id="PS51480"/>
    </source>
</evidence>
<dbReference type="Pfam" id="PF21645">
    <property type="entry name" value="FakA-like_M"/>
    <property type="match status" value="1"/>
</dbReference>
<dbReference type="Proteomes" id="UP001426770">
    <property type="component" value="Unassembled WGS sequence"/>
</dbReference>
<dbReference type="PANTHER" id="PTHR33434">
    <property type="entry name" value="DEGV DOMAIN-CONTAINING PROTEIN DR_1986-RELATED"/>
    <property type="match status" value="1"/>
</dbReference>
<dbReference type="InterPro" id="IPR036117">
    <property type="entry name" value="DhaL_dom_sf"/>
</dbReference>
<dbReference type="RefSeq" id="WP_345380156.1">
    <property type="nucleotide sequence ID" value="NZ_BAABRR010000013.1"/>
</dbReference>
<reference evidence="2 3" key="1">
    <citation type="submission" date="2024-02" db="EMBL/GenBank/DDBJ databases">
        <title>Lysinimicrobium sediminis NBRC 112286.</title>
        <authorList>
            <person name="Ichikawa N."/>
            <person name="Katano-Makiyama Y."/>
            <person name="Hidaka K."/>
        </authorList>
    </citation>
    <scope>NUCLEOTIDE SEQUENCE [LARGE SCALE GENOMIC DNA]</scope>
    <source>
        <strain evidence="2 3">NBRC 112286</strain>
    </source>
</reference>
<name>A0ABP9WIX6_9MICO</name>
<dbReference type="InterPro" id="IPR048394">
    <property type="entry name" value="FakA-like_M"/>
</dbReference>
<comment type="caution">
    <text evidence="2">The sequence shown here is derived from an EMBL/GenBank/DDBJ whole genome shotgun (WGS) entry which is preliminary data.</text>
</comment>
<dbReference type="InterPro" id="IPR050270">
    <property type="entry name" value="DegV_domain_contain"/>
</dbReference>